<evidence type="ECO:0000313" key="4">
    <source>
        <dbReference type="Proteomes" id="UP000199545"/>
    </source>
</evidence>
<keyword evidence="1" id="KW-0812">Transmembrane</keyword>
<accession>A0A1I3PJX0</accession>
<evidence type="ECO:0000313" key="3">
    <source>
        <dbReference type="EMBL" id="SFJ21792.1"/>
    </source>
</evidence>
<dbReference type="EMBL" id="FORR01000006">
    <property type="protein sequence ID" value="SFJ21792.1"/>
    <property type="molecule type" value="Genomic_DNA"/>
</dbReference>
<gene>
    <name evidence="3" type="ORF">SAMN05421852_1062</name>
</gene>
<dbReference type="Proteomes" id="UP000199545">
    <property type="component" value="Unassembled WGS sequence"/>
</dbReference>
<feature type="transmembrane region" description="Helical" evidence="1">
    <location>
        <begin position="146"/>
        <end position="167"/>
    </location>
</feature>
<reference evidence="3 4" key="1">
    <citation type="submission" date="2016-10" db="EMBL/GenBank/DDBJ databases">
        <authorList>
            <person name="de Groot N.N."/>
        </authorList>
    </citation>
    <scope>NUCLEOTIDE SEQUENCE [LARGE SCALE GENOMIC DNA]</scope>
    <source>
        <strain evidence="3 4">DSM 44778</strain>
    </source>
</reference>
<feature type="signal peptide" evidence="2">
    <location>
        <begin position="1"/>
        <end position="24"/>
    </location>
</feature>
<dbReference type="STRING" id="46223.SAMN05421852_1062"/>
<keyword evidence="1" id="KW-1133">Transmembrane helix</keyword>
<evidence type="ECO:0000256" key="2">
    <source>
        <dbReference type="SAM" id="SignalP"/>
    </source>
</evidence>
<sequence>MRIQWRVWLGVLCLCLSVSIPVWAHGGHEHEGSHQESHPVPLDQAIPDGNLAQVEVPVQASEGSLVRVQLSSPPKQFFPTTDFPIVEGTQLLDGTFAVHDGKVRFQYMFPIRGTYQLSVEGVEGSTLKKQVIPIAIDENPDEVRNLILFISGLVLLGLACGFLLTTWRGRADETI</sequence>
<keyword evidence="2" id="KW-0732">Signal</keyword>
<protein>
    <recommendedName>
        <fullName evidence="5">YtkA-like</fullName>
    </recommendedName>
</protein>
<evidence type="ECO:0000256" key="1">
    <source>
        <dbReference type="SAM" id="Phobius"/>
    </source>
</evidence>
<organism evidence="3 4">
    <name type="scientific">Thermoflavimicrobium dichotomicum</name>
    <dbReference type="NCBI Taxonomy" id="46223"/>
    <lineage>
        <taxon>Bacteria</taxon>
        <taxon>Bacillati</taxon>
        <taxon>Bacillota</taxon>
        <taxon>Bacilli</taxon>
        <taxon>Bacillales</taxon>
        <taxon>Thermoactinomycetaceae</taxon>
        <taxon>Thermoflavimicrobium</taxon>
    </lineage>
</organism>
<evidence type="ECO:0008006" key="5">
    <source>
        <dbReference type="Google" id="ProtNLM"/>
    </source>
</evidence>
<dbReference type="RefSeq" id="WP_093229312.1">
    <property type="nucleotide sequence ID" value="NZ_FORR01000006.1"/>
</dbReference>
<proteinExistence type="predicted"/>
<keyword evidence="4" id="KW-1185">Reference proteome</keyword>
<feature type="chain" id="PRO_5011693281" description="YtkA-like" evidence="2">
    <location>
        <begin position="25"/>
        <end position="175"/>
    </location>
</feature>
<keyword evidence="1" id="KW-0472">Membrane</keyword>
<dbReference type="OrthoDB" id="2679305at2"/>
<dbReference type="AlphaFoldDB" id="A0A1I3PJX0"/>
<name>A0A1I3PJX0_9BACL</name>